<dbReference type="Proteomes" id="UP000660729">
    <property type="component" value="Unassembled WGS sequence"/>
</dbReference>
<dbReference type="EMBL" id="JABCIY010000173">
    <property type="protein sequence ID" value="KAF7190357.1"/>
    <property type="molecule type" value="Genomic_DNA"/>
</dbReference>
<evidence type="ECO:0000313" key="3">
    <source>
        <dbReference type="EMBL" id="KAF7190357.1"/>
    </source>
</evidence>
<evidence type="ECO:0000313" key="4">
    <source>
        <dbReference type="Proteomes" id="UP000660729"/>
    </source>
</evidence>
<dbReference type="Gene3D" id="3.40.50.300">
    <property type="entry name" value="P-loop containing nucleotide triphosphate hydrolases"/>
    <property type="match status" value="1"/>
</dbReference>
<dbReference type="PANTHER" id="PTHR36681:SF3">
    <property type="entry name" value="NUCLEAR GTPASE, GERMINAL CENTER-ASSOCIATED, TANDEM DUPLICATE 3"/>
    <property type="match status" value="1"/>
</dbReference>
<feature type="domain" description="DUF7605" evidence="2">
    <location>
        <begin position="685"/>
        <end position="842"/>
    </location>
</feature>
<sequence>MFRSATSLRAEYSPVTSPSRPKRQHKPSWFFQIRPRDTKLEADALGQPKRPRRMVIDADPSARFYWESRYSDKCIDTKRSRYASAVQASPPAFRLDGPWSTTKSPATQLPPRSYKPRKGYFHPNVEAVERRFHQLIQPLLLQYNTARNDYERNAVLKEKMAQIKEIADLVKNYPQLGPFVLVGPTCAGKSSLIAELLGLSEAVITNDGDRGTHSPIWYAAALPNQKSPYCVIPEFYGMEDLWSKLSDDIDNIRSYVMEGIELKHAEQEDPDSLRSHTARDSQASLQGAYDEGIKTVLSVVHDTSDIDFASADGLQSLLASGWINGRDEPINKVRSRVESVLGSLNRAPRDAQNGNDIWKIIMELSFENETFSSRAMLKKIWIRTDKSEALRDGLILADVPGFGDNEHRINSYTNESLSEAQAIFVVAPIQRWNKVSRLEAILRPALNARKPIYLVLSHIDQKDEILLKRIQDGKVREGDLREIERRQAKAATDDQAVSIAKQRLQHAEDYLEERDAKSDLMDALARQDKSQMRLLEIGIQVRNRMAKMDLCSLPKKILQSDRAEDLEIFFVSPKEHKKHRDSQSKEKPKMRPEATGIAEVTQKMYALTGGPNLRALQRVCVEQMPQRLDALIGIMRSTRPQRKVETLAQVDSALQSHNSGLREVFAARLAPLCAEKILHCYDLHQRDWATAANDLAHDWAKSIAVTYHALCRKNGDHKPAGAVASNPWNQQIQNVMSSDLRSMFDDVQILVGEVLEKAKPEIAIISSDLKRMLSTVEQLEDTNFEAIVDQCQPMMYEVLDEKVDHLCTRVEGFRRMLLFSADDSSYVSKAFHGAYRRAAAITSTDHRNDLDGLNKEEAAELMASKGKTPAQRAHRARIRIIHQALTGMDIEKQPYAERLKDKEFLPGLRAIVKKAWDDMIEAWLNTLHEVPAILEERIKTEFHKCYKVEGEIMIEEKLAEEMSTLAETARQELVGRIEPLLKECKE</sequence>
<dbReference type="AlphaFoldDB" id="A0A8H6RGZ4"/>
<comment type="caution">
    <text evidence="3">The sequence shown here is derived from an EMBL/GenBank/DDBJ whole genome shotgun (WGS) entry which is preliminary data.</text>
</comment>
<evidence type="ECO:0000259" key="2">
    <source>
        <dbReference type="Pfam" id="PF24564"/>
    </source>
</evidence>
<keyword evidence="4" id="KW-1185">Reference proteome</keyword>
<dbReference type="Pfam" id="PF24564">
    <property type="entry name" value="DUF7605"/>
    <property type="match status" value="1"/>
</dbReference>
<dbReference type="InterPro" id="IPR027417">
    <property type="entry name" value="P-loop_NTPase"/>
</dbReference>
<feature type="region of interest" description="Disordered" evidence="1">
    <location>
        <begin position="574"/>
        <end position="593"/>
    </location>
</feature>
<dbReference type="InterPro" id="IPR056024">
    <property type="entry name" value="DUF7605"/>
</dbReference>
<feature type="region of interest" description="Disordered" evidence="1">
    <location>
        <begin position="1"/>
        <end position="27"/>
    </location>
</feature>
<name>A0A8H6RGZ4_9PEZI</name>
<feature type="compositionally biased region" description="Basic and acidic residues" evidence="1">
    <location>
        <begin position="581"/>
        <end position="592"/>
    </location>
</feature>
<reference evidence="3" key="1">
    <citation type="submission" date="2020-04" db="EMBL/GenBank/DDBJ databases">
        <title>Draft genome resource of the tomato pathogen Pseudocercospora fuligena.</title>
        <authorList>
            <person name="Zaccaron A."/>
        </authorList>
    </citation>
    <scope>NUCLEOTIDE SEQUENCE</scope>
    <source>
        <strain evidence="3">PF001</strain>
    </source>
</reference>
<feature type="region of interest" description="Disordered" evidence="1">
    <location>
        <begin position="94"/>
        <end position="116"/>
    </location>
</feature>
<proteinExistence type="predicted"/>
<evidence type="ECO:0000256" key="1">
    <source>
        <dbReference type="SAM" id="MobiDB-lite"/>
    </source>
</evidence>
<protein>
    <recommendedName>
        <fullName evidence="2">DUF7605 domain-containing protein</fullName>
    </recommendedName>
</protein>
<dbReference type="SUPFAM" id="SSF52540">
    <property type="entry name" value="P-loop containing nucleoside triphosphate hydrolases"/>
    <property type="match status" value="1"/>
</dbReference>
<organism evidence="3 4">
    <name type="scientific">Pseudocercospora fuligena</name>
    <dbReference type="NCBI Taxonomy" id="685502"/>
    <lineage>
        <taxon>Eukaryota</taxon>
        <taxon>Fungi</taxon>
        <taxon>Dikarya</taxon>
        <taxon>Ascomycota</taxon>
        <taxon>Pezizomycotina</taxon>
        <taxon>Dothideomycetes</taxon>
        <taxon>Dothideomycetidae</taxon>
        <taxon>Mycosphaerellales</taxon>
        <taxon>Mycosphaerellaceae</taxon>
        <taxon>Pseudocercospora</taxon>
    </lineage>
</organism>
<dbReference type="OrthoDB" id="3598281at2759"/>
<accession>A0A8H6RGZ4</accession>
<dbReference type="PANTHER" id="PTHR36681">
    <property type="entry name" value="NUCLEAR GTPASE, GERMINAL CENTER-ASSOCIATED, TANDEM DUPLICATE 3"/>
    <property type="match status" value="1"/>
</dbReference>
<gene>
    <name evidence="3" type="ORF">HII31_08275</name>
</gene>